<evidence type="ECO:0000256" key="5">
    <source>
        <dbReference type="ARBA" id="ARBA00023136"/>
    </source>
</evidence>
<evidence type="ECO:0000313" key="8">
    <source>
        <dbReference type="Proteomes" id="UP000823862"/>
    </source>
</evidence>
<protein>
    <submittedName>
        <fullName evidence="7">MATE family efflux transporter</fullName>
    </submittedName>
</protein>
<reference evidence="7" key="2">
    <citation type="submission" date="2021-04" db="EMBL/GenBank/DDBJ databases">
        <authorList>
            <person name="Gilroy R."/>
        </authorList>
    </citation>
    <scope>NUCLEOTIDE SEQUENCE</scope>
    <source>
        <strain evidence="7">ChiHjej12B11-9795</strain>
    </source>
</reference>
<feature type="transmembrane region" description="Helical" evidence="6">
    <location>
        <begin position="268"/>
        <end position="290"/>
    </location>
</feature>
<dbReference type="GO" id="GO:0042910">
    <property type="term" value="F:xenobiotic transmembrane transporter activity"/>
    <property type="evidence" value="ECO:0007669"/>
    <property type="project" value="InterPro"/>
</dbReference>
<dbReference type="InterPro" id="IPR044644">
    <property type="entry name" value="DinF-like"/>
</dbReference>
<dbReference type="PANTHER" id="PTHR42893:SF46">
    <property type="entry name" value="PROTEIN DETOXIFICATION 44, CHLOROPLASTIC"/>
    <property type="match status" value="1"/>
</dbReference>
<evidence type="ECO:0000256" key="2">
    <source>
        <dbReference type="ARBA" id="ARBA00010199"/>
    </source>
</evidence>
<comment type="subcellular location">
    <subcellularLocation>
        <location evidence="1">Membrane</location>
        <topology evidence="1">Multi-pass membrane protein</topology>
    </subcellularLocation>
</comment>
<dbReference type="Pfam" id="PF01554">
    <property type="entry name" value="MatE"/>
    <property type="match status" value="2"/>
</dbReference>
<feature type="transmembrane region" description="Helical" evidence="6">
    <location>
        <begin position="237"/>
        <end position="256"/>
    </location>
</feature>
<feature type="transmembrane region" description="Helical" evidence="6">
    <location>
        <begin position="310"/>
        <end position="329"/>
    </location>
</feature>
<dbReference type="Proteomes" id="UP000823862">
    <property type="component" value="Unassembled WGS sequence"/>
</dbReference>
<feature type="transmembrane region" description="Helical" evidence="6">
    <location>
        <begin position="187"/>
        <end position="207"/>
    </location>
</feature>
<evidence type="ECO:0000256" key="3">
    <source>
        <dbReference type="ARBA" id="ARBA00022692"/>
    </source>
</evidence>
<sequence length="439" mass="47857">MKSIDRQILRIALPSIVSNITVPLLGLVDVAIVGHLGSPAYIGAIAVGGLLFNIIYWIFGFLRMGTSGMTSQAYGRQDAVETFRLLVRAIGLGLLVAVVLIALQIPIVHGAFCFIQPTEEVRILAETYFHICIWGAPAMLGLYGLTGWYIGMQNSRIPMLVAIVQNVVNIVASLAFVYGGGMKVEGVALGTLTAQWAGFLMGLGLWVHRYGNLRRYGLKGVWKREAMKRFFGVNRDIFLRTLCLVTVTMFFTSAGAEQGEIVLAVNTLLMQLFTLFSYVMDGFAYAGEALSGRYVGAHDLLTFRRTVRRLFVWGVAMSVLFTLTYAGGGHAFLELLTDEAAVIAASDEYFPWALAIPMAGMAAFVWDGVFIGATATRGMLLAMALAAAGFFALYYGLRSAMGNHALWLAFNVYLLMRGLVQTGLARGVERKAFISTDKT</sequence>
<comment type="similarity">
    <text evidence="2">Belongs to the multi antimicrobial extrusion (MATE) (TC 2.A.66.1) family.</text>
</comment>
<dbReference type="AlphaFoldDB" id="A0A9D2KWC5"/>
<dbReference type="EMBL" id="DWZI01000065">
    <property type="protein sequence ID" value="HJA87003.1"/>
    <property type="molecule type" value="Genomic_DNA"/>
</dbReference>
<dbReference type="NCBIfam" id="TIGR00797">
    <property type="entry name" value="matE"/>
    <property type="match status" value="1"/>
</dbReference>
<feature type="transmembrane region" description="Helical" evidence="6">
    <location>
        <begin position="85"/>
        <end position="107"/>
    </location>
</feature>
<keyword evidence="4 6" id="KW-1133">Transmembrane helix</keyword>
<keyword evidence="3 6" id="KW-0812">Transmembrane</keyword>
<feature type="transmembrane region" description="Helical" evidence="6">
    <location>
        <begin position="403"/>
        <end position="420"/>
    </location>
</feature>
<feature type="transmembrane region" description="Helical" evidence="6">
    <location>
        <begin position="378"/>
        <end position="397"/>
    </location>
</feature>
<comment type="caution">
    <text evidence="7">The sequence shown here is derived from an EMBL/GenBank/DDBJ whole genome shotgun (WGS) entry which is preliminary data.</text>
</comment>
<organism evidence="7 8">
    <name type="scientific">Candidatus Bacteroides avicola</name>
    <dbReference type="NCBI Taxonomy" id="2838468"/>
    <lineage>
        <taxon>Bacteria</taxon>
        <taxon>Pseudomonadati</taxon>
        <taxon>Bacteroidota</taxon>
        <taxon>Bacteroidia</taxon>
        <taxon>Bacteroidales</taxon>
        <taxon>Bacteroidaceae</taxon>
        <taxon>Bacteroides</taxon>
    </lineage>
</organism>
<dbReference type="CDD" id="cd13136">
    <property type="entry name" value="MATE_DinF_like"/>
    <property type="match status" value="1"/>
</dbReference>
<reference evidence="7" key="1">
    <citation type="journal article" date="2021" name="PeerJ">
        <title>Extensive microbial diversity within the chicken gut microbiome revealed by metagenomics and culture.</title>
        <authorList>
            <person name="Gilroy R."/>
            <person name="Ravi A."/>
            <person name="Getino M."/>
            <person name="Pursley I."/>
            <person name="Horton D.L."/>
            <person name="Alikhan N.F."/>
            <person name="Baker D."/>
            <person name="Gharbi K."/>
            <person name="Hall N."/>
            <person name="Watson M."/>
            <person name="Adriaenssens E.M."/>
            <person name="Foster-Nyarko E."/>
            <person name="Jarju S."/>
            <person name="Secka A."/>
            <person name="Antonio M."/>
            <person name="Oren A."/>
            <person name="Chaudhuri R.R."/>
            <person name="La Ragione R."/>
            <person name="Hildebrand F."/>
            <person name="Pallen M.J."/>
        </authorList>
    </citation>
    <scope>NUCLEOTIDE SEQUENCE</scope>
    <source>
        <strain evidence="7">ChiHjej12B11-9795</strain>
    </source>
</reference>
<accession>A0A9D2KWC5</accession>
<feature type="transmembrane region" description="Helical" evidence="6">
    <location>
        <begin position="127"/>
        <end position="150"/>
    </location>
</feature>
<dbReference type="GO" id="GO:0015297">
    <property type="term" value="F:antiporter activity"/>
    <property type="evidence" value="ECO:0007669"/>
    <property type="project" value="InterPro"/>
</dbReference>
<feature type="transmembrane region" description="Helical" evidence="6">
    <location>
        <begin position="40"/>
        <end position="64"/>
    </location>
</feature>
<dbReference type="GO" id="GO:0005886">
    <property type="term" value="C:plasma membrane"/>
    <property type="evidence" value="ECO:0007669"/>
    <property type="project" value="TreeGrafter"/>
</dbReference>
<evidence type="ECO:0000256" key="4">
    <source>
        <dbReference type="ARBA" id="ARBA00022989"/>
    </source>
</evidence>
<feature type="transmembrane region" description="Helical" evidence="6">
    <location>
        <begin position="157"/>
        <end position="181"/>
    </location>
</feature>
<feature type="transmembrane region" description="Helical" evidence="6">
    <location>
        <begin position="12"/>
        <end position="34"/>
    </location>
</feature>
<dbReference type="PANTHER" id="PTHR42893">
    <property type="entry name" value="PROTEIN DETOXIFICATION 44, CHLOROPLASTIC-RELATED"/>
    <property type="match status" value="1"/>
</dbReference>
<dbReference type="InterPro" id="IPR002528">
    <property type="entry name" value="MATE_fam"/>
</dbReference>
<evidence type="ECO:0000256" key="6">
    <source>
        <dbReference type="SAM" id="Phobius"/>
    </source>
</evidence>
<feature type="transmembrane region" description="Helical" evidence="6">
    <location>
        <begin position="349"/>
        <end position="366"/>
    </location>
</feature>
<proteinExistence type="inferred from homology"/>
<gene>
    <name evidence="7" type="ORF">H9950_12590</name>
</gene>
<name>A0A9D2KWC5_9BACE</name>
<keyword evidence="5 6" id="KW-0472">Membrane</keyword>
<evidence type="ECO:0000256" key="1">
    <source>
        <dbReference type="ARBA" id="ARBA00004141"/>
    </source>
</evidence>
<evidence type="ECO:0000313" key="7">
    <source>
        <dbReference type="EMBL" id="HJA87003.1"/>
    </source>
</evidence>